<comment type="caution">
    <text evidence="11">The sequence shown here is derived from an EMBL/GenBank/DDBJ whole genome shotgun (WGS) entry which is preliminary data.</text>
</comment>
<evidence type="ECO:0000259" key="10">
    <source>
        <dbReference type="PROSITE" id="PS50109"/>
    </source>
</evidence>
<dbReference type="AlphaFoldDB" id="A0A369UPS1"/>
<protein>
    <recommendedName>
        <fullName evidence="3">histidine kinase</fullName>
        <ecNumber evidence="3">2.7.13.3</ecNumber>
    </recommendedName>
</protein>
<comment type="subcellular location">
    <subcellularLocation>
        <location evidence="2">Cell membrane</location>
        <topology evidence="2">Multi-pass membrane protein</topology>
    </subcellularLocation>
</comment>
<dbReference type="SUPFAM" id="SSF55874">
    <property type="entry name" value="ATPase domain of HSP90 chaperone/DNA topoisomerase II/histidine kinase"/>
    <property type="match status" value="1"/>
</dbReference>
<keyword evidence="12" id="KW-1185">Reference proteome</keyword>
<evidence type="ECO:0000256" key="8">
    <source>
        <dbReference type="ARBA" id="ARBA00023012"/>
    </source>
</evidence>
<dbReference type="Gene3D" id="1.10.287.130">
    <property type="match status" value="1"/>
</dbReference>
<dbReference type="InterPro" id="IPR036890">
    <property type="entry name" value="HATPase_C_sf"/>
</dbReference>
<dbReference type="InterPro" id="IPR036097">
    <property type="entry name" value="HisK_dim/P_sf"/>
</dbReference>
<name>A0A369UPS1_9GAMM</name>
<dbReference type="EC" id="2.7.13.3" evidence="3"/>
<accession>A0A369UPS1</accession>
<dbReference type="EMBL" id="QQAH01000005">
    <property type="protein sequence ID" value="RDD82646.1"/>
    <property type="molecule type" value="Genomic_DNA"/>
</dbReference>
<dbReference type="Proteomes" id="UP000253782">
    <property type="component" value="Unassembled WGS sequence"/>
</dbReference>
<evidence type="ECO:0000256" key="4">
    <source>
        <dbReference type="ARBA" id="ARBA00022475"/>
    </source>
</evidence>
<feature type="transmembrane region" description="Helical" evidence="9">
    <location>
        <begin position="20"/>
        <end position="39"/>
    </location>
</feature>
<comment type="catalytic activity">
    <reaction evidence="1">
        <text>ATP + protein L-histidine = ADP + protein N-phospho-L-histidine.</text>
        <dbReference type="EC" id="2.7.13.3"/>
    </reaction>
</comment>
<feature type="transmembrane region" description="Helical" evidence="9">
    <location>
        <begin position="45"/>
        <end position="63"/>
    </location>
</feature>
<dbReference type="Pfam" id="PF00512">
    <property type="entry name" value="HisKA"/>
    <property type="match status" value="1"/>
</dbReference>
<dbReference type="SUPFAM" id="SSF47384">
    <property type="entry name" value="Homodimeric domain of signal transducing histidine kinase"/>
    <property type="match status" value="1"/>
</dbReference>
<dbReference type="PANTHER" id="PTHR44936">
    <property type="entry name" value="SENSOR PROTEIN CREC"/>
    <property type="match status" value="1"/>
</dbReference>
<evidence type="ECO:0000256" key="3">
    <source>
        <dbReference type="ARBA" id="ARBA00012438"/>
    </source>
</evidence>
<evidence type="ECO:0000256" key="7">
    <source>
        <dbReference type="ARBA" id="ARBA00022777"/>
    </source>
</evidence>
<reference evidence="11 12" key="1">
    <citation type="submission" date="2018-07" db="EMBL/GenBank/DDBJ databases">
        <title>Dyella tabacisoli L4-6T, whole genome shotgun sequence.</title>
        <authorList>
            <person name="Zhou X.-K."/>
            <person name="Li W.-J."/>
            <person name="Duan Y.-Q."/>
        </authorList>
    </citation>
    <scope>NUCLEOTIDE SEQUENCE [LARGE SCALE GENOMIC DNA]</scope>
    <source>
        <strain evidence="11 12">L4-6</strain>
    </source>
</reference>
<proteinExistence type="predicted"/>
<keyword evidence="9" id="KW-0812">Transmembrane</keyword>
<gene>
    <name evidence="11" type="ORF">DVJ77_05795</name>
</gene>
<keyword evidence="5" id="KW-0597">Phosphoprotein</keyword>
<dbReference type="SMART" id="SM00388">
    <property type="entry name" value="HisKA"/>
    <property type="match status" value="1"/>
</dbReference>
<sequence>MNRPSASSMTFRRGTFYRRIGVIFGSQLIAVAIASVMGATQVVPVEAMLILIAIFSVSAWLATRRQWLQVSRLAGAVEAWDEQQAGSDVWLLGQLPPHTDVDVAVLSRRLDAFAHRIAEYNQRERDFTRDASHELRSPLTVIKMSADLLADEPLLGEPGQRSVQRIKRASREMEALVEALLILARESDNGLSEEDFVVNDVLKRELDAARDLLEGQPIVLQLEEPVRFALHGSPRVFAVLCWQLIRNACQQAEQGTIVITVMPGMVTVANRSPVDGGVDRHGFELAIAQRISERFAWPLELQTREDHWHVARIRFPQPLSM</sequence>
<dbReference type="GO" id="GO:0000155">
    <property type="term" value="F:phosphorelay sensor kinase activity"/>
    <property type="evidence" value="ECO:0007669"/>
    <property type="project" value="InterPro"/>
</dbReference>
<dbReference type="PANTHER" id="PTHR44936:SF9">
    <property type="entry name" value="SENSOR PROTEIN CREC"/>
    <property type="match status" value="1"/>
</dbReference>
<dbReference type="PROSITE" id="PS50109">
    <property type="entry name" value="HIS_KIN"/>
    <property type="match status" value="1"/>
</dbReference>
<organism evidence="11 12">
    <name type="scientific">Dyella tabacisoli</name>
    <dbReference type="NCBI Taxonomy" id="2282381"/>
    <lineage>
        <taxon>Bacteria</taxon>
        <taxon>Pseudomonadati</taxon>
        <taxon>Pseudomonadota</taxon>
        <taxon>Gammaproteobacteria</taxon>
        <taxon>Lysobacterales</taxon>
        <taxon>Rhodanobacteraceae</taxon>
        <taxon>Dyella</taxon>
    </lineage>
</organism>
<feature type="domain" description="Histidine kinase" evidence="10">
    <location>
        <begin position="130"/>
        <end position="319"/>
    </location>
</feature>
<evidence type="ECO:0000256" key="5">
    <source>
        <dbReference type="ARBA" id="ARBA00022553"/>
    </source>
</evidence>
<keyword evidence="4" id="KW-1003">Cell membrane</keyword>
<evidence type="ECO:0000256" key="9">
    <source>
        <dbReference type="SAM" id="Phobius"/>
    </source>
</evidence>
<keyword evidence="8" id="KW-0902">Two-component regulatory system</keyword>
<evidence type="ECO:0000256" key="6">
    <source>
        <dbReference type="ARBA" id="ARBA00022679"/>
    </source>
</evidence>
<keyword evidence="9" id="KW-1133">Transmembrane helix</keyword>
<evidence type="ECO:0000313" key="11">
    <source>
        <dbReference type="EMBL" id="RDD82646.1"/>
    </source>
</evidence>
<dbReference type="InterPro" id="IPR005467">
    <property type="entry name" value="His_kinase_dom"/>
</dbReference>
<dbReference type="InterPro" id="IPR050980">
    <property type="entry name" value="2C_sensor_his_kinase"/>
</dbReference>
<evidence type="ECO:0000256" key="2">
    <source>
        <dbReference type="ARBA" id="ARBA00004651"/>
    </source>
</evidence>
<keyword evidence="7 11" id="KW-0418">Kinase</keyword>
<dbReference type="InterPro" id="IPR003661">
    <property type="entry name" value="HisK_dim/P_dom"/>
</dbReference>
<evidence type="ECO:0000256" key="1">
    <source>
        <dbReference type="ARBA" id="ARBA00000085"/>
    </source>
</evidence>
<dbReference type="GO" id="GO:0005886">
    <property type="term" value="C:plasma membrane"/>
    <property type="evidence" value="ECO:0007669"/>
    <property type="project" value="UniProtKB-SubCell"/>
</dbReference>
<keyword evidence="6" id="KW-0808">Transferase</keyword>
<evidence type="ECO:0000313" key="12">
    <source>
        <dbReference type="Proteomes" id="UP000253782"/>
    </source>
</evidence>
<dbReference type="CDD" id="cd00082">
    <property type="entry name" value="HisKA"/>
    <property type="match status" value="1"/>
</dbReference>
<dbReference type="OrthoDB" id="9121563at2"/>
<keyword evidence="9" id="KW-0472">Membrane</keyword>